<evidence type="ECO:0000313" key="4">
    <source>
        <dbReference type="Proteomes" id="UP000187203"/>
    </source>
</evidence>
<evidence type="ECO:0000313" key="3">
    <source>
        <dbReference type="EMBL" id="OMO50436.1"/>
    </source>
</evidence>
<feature type="compositionally biased region" description="Low complexity" evidence="1">
    <location>
        <begin position="60"/>
        <end position="70"/>
    </location>
</feature>
<accession>A0A1R3FXF4</accession>
<comment type="caution">
    <text evidence="3">The sequence shown here is derived from an EMBL/GenBank/DDBJ whole genome shotgun (WGS) entry which is preliminary data.</text>
</comment>
<feature type="region of interest" description="Disordered" evidence="1">
    <location>
        <begin position="43"/>
        <end position="109"/>
    </location>
</feature>
<organism evidence="3 4">
    <name type="scientific">Corchorus olitorius</name>
    <dbReference type="NCBI Taxonomy" id="93759"/>
    <lineage>
        <taxon>Eukaryota</taxon>
        <taxon>Viridiplantae</taxon>
        <taxon>Streptophyta</taxon>
        <taxon>Embryophyta</taxon>
        <taxon>Tracheophyta</taxon>
        <taxon>Spermatophyta</taxon>
        <taxon>Magnoliopsida</taxon>
        <taxon>eudicotyledons</taxon>
        <taxon>Gunneridae</taxon>
        <taxon>Pentapetalae</taxon>
        <taxon>rosids</taxon>
        <taxon>malvids</taxon>
        <taxon>Malvales</taxon>
        <taxon>Malvaceae</taxon>
        <taxon>Grewioideae</taxon>
        <taxon>Apeibeae</taxon>
        <taxon>Corchorus</taxon>
    </lineage>
</organism>
<protein>
    <submittedName>
        <fullName evidence="3">Uncharacterized protein</fullName>
    </submittedName>
</protein>
<dbReference type="AlphaFoldDB" id="A0A1R3FXF4"/>
<evidence type="ECO:0000256" key="2">
    <source>
        <dbReference type="SAM" id="Phobius"/>
    </source>
</evidence>
<keyword evidence="2" id="KW-1133">Transmembrane helix</keyword>
<proteinExistence type="predicted"/>
<keyword evidence="4" id="KW-1185">Reference proteome</keyword>
<dbReference type="Proteomes" id="UP000187203">
    <property type="component" value="Unassembled WGS sequence"/>
</dbReference>
<feature type="transmembrane region" description="Helical" evidence="2">
    <location>
        <begin position="21"/>
        <end position="44"/>
    </location>
</feature>
<keyword evidence="2" id="KW-0472">Membrane</keyword>
<reference evidence="4" key="1">
    <citation type="submission" date="2013-09" db="EMBL/GenBank/DDBJ databases">
        <title>Corchorus olitorius genome sequencing.</title>
        <authorList>
            <person name="Alam M."/>
            <person name="Haque M.S."/>
            <person name="Islam M.S."/>
            <person name="Emdad E.M."/>
            <person name="Islam M.M."/>
            <person name="Ahmed B."/>
            <person name="Halim A."/>
            <person name="Hossen Q.M.M."/>
            <person name="Hossain M.Z."/>
            <person name="Ahmed R."/>
            <person name="Khan M.M."/>
            <person name="Islam R."/>
            <person name="Rashid M.M."/>
            <person name="Khan S.A."/>
            <person name="Rahman M.S."/>
            <person name="Alam M."/>
            <person name="Yahiya A.S."/>
            <person name="Khan M.S."/>
            <person name="Azam M.S."/>
            <person name="Haque T."/>
            <person name="Lashkar M.Z.H."/>
            <person name="Akhand A.I."/>
            <person name="Morshed G."/>
            <person name="Roy S."/>
            <person name="Uddin K.S."/>
            <person name="Rabeya T."/>
            <person name="Hossain A.S."/>
            <person name="Chowdhury A."/>
            <person name="Snigdha A.R."/>
            <person name="Mortoza M.S."/>
            <person name="Matin S.A."/>
            <person name="Hoque S.M.E."/>
            <person name="Islam M.K."/>
            <person name="Roy D.K."/>
            <person name="Haider R."/>
            <person name="Moosa M.M."/>
            <person name="Elias S.M."/>
            <person name="Hasan A.M."/>
            <person name="Jahan S."/>
            <person name="Shafiuddin M."/>
            <person name="Mahmood N."/>
            <person name="Shommy N.S."/>
        </authorList>
    </citation>
    <scope>NUCLEOTIDE SEQUENCE [LARGE SCALE GENOMIC DNA]</scope>
    <source>
        <strain evidence="4">cv. O-4</strain>
    </source>
</reference>
<sequence length="109" mass="11422">MIVERRAIPGARQKATHLNTTFSKFGSAILMISLICSLSTLGGAQKSNSTASSTLDSEARLSSLPSSESEGSTKEAAPDSLTIASPALPTNKPSSPTERRSSRGAPWHH</sequence>
<gene>
    <name evidence="3" type="ORF">COLO4_38075</name>
</gene>
<evidence type="ECO:0000256" key="1">
    <source>
        <dbReference type="SAM" id="MobiDB-lite"/>
    </source>
</evidence>
<name>A0A1R3FXF4_9ROSI</name>
<dbReference type="EMBL" id="AWUE01024558">
    <property type="protein sequence ID" value="OMO50436.1"/>
    <property type="molecule type" value="Genomic_DNA"/>
</dbReference>
<feature type="compositionally biased region" description="Polar residues" evidence="1">
    <location>
        <begin position="43"/>
        <end position="56"/>
    </location>
</feature>
<keyword evidence="2" id="KW-0812">Transmembrane</keyword>